<evidence type="ECO:0000313" key="13">
    <source>
        <dbReference type="EMBL" id="ABI57508.1"/>
    </source>
</evidence>
<dbReference type="KEGG" id="aeh:Mlg_2166"/>
<dbReference type="PANTHER" id="PTHR30386">
    <property type="entry name" value="MEMBRANE FUSION SUBUNIT OF EMRAB-TOLC MULTIDRUG EFFLUX PUMP"/>
    <property type="match status" value="1"/>
</dbReference>
<evidence type="ECO:0000313" key="14">
    <source>
        <dbReference type="Proteomes" id="UP000001962"/>
    </source>
</evidence>
<feature type="domain" description="AprE-like long alpha-helical hairpin" evidence="11">
    <location>
        <begin position="130"/>
        <end position="192"/>
    </location>
</feature>
<feature type="domain" description="AprE-like beta-barrel" evidence="12">
    <location>
        <begin position="313"/>
        <end position="405"/>
    </location>
</feature>
<dbReference type="PANTHER" id="PTHR30386:SF26">
    <property type="entry name" value="TRANSPORT PROTEIN COMB"/>
    <property type="match status" value="1"/>
</dbReference>
<dbReference type="InterPro" id="IPR050739">
    <property type="entry name" value="MFP"/>
</dbReference>
<keyword evidence="7 9" id="KW-1133">Transmembrane helix</keyword>
<evidence type="ECO:0000256" key="3">
    <source>
        <dbReference type="ARBA" id="ARBA00022448"/>
    </source>
</evidence>
<sequence>MHEGAVTGKRPLWRWALARLWHGPDRAAGASAPAWSGGIGGLEPAEDARVARRIGRFIGLVGLFVGAFVVWAYWAELAEVSSGQATVVPSRGTQVIQSLEGGILQELLVAEGEMVEPGQPLARLDPTRTQADMDEVIARYQGALARKARLEAELAGEGEIRFPEELDLASEVVAAERTLFEARRAHLERTEQDIRTSLQLVGNERSITEELVRAGAASEVELLQLRRSEADLRRELNQLRNEFRVRARQDLAETRTEVEALRSSLRGHEDTRQRQTLRSPVRGRVQNLAVTTIGGVLAPNGELMEIVPQDGELRIEARISPRDIAYIHPGQRAQVKITAYDYAIYGGLEGEVVNISPDTERDEINPEEVYYKVFIHTDSDELVVENGQRFPISPGMVAEVDIETGQRTVLQYIIKPFNRAREALRER</sequence>
<dbReference type="NCBIfam" id="TIGR01843">
    <property type="entry name" value="type_I_hlyD"/>
    <property type="match status" value="1"/>
</dbReference>
<evidence type="ECO:0000256" key="2">
    <source>
        <dbReference type="ARBA" id="ARBA00009477"/>
    </source>
</evidence>
<dbReference type="RefSeq" id="WP_011629902.1">
    <property type="nucleotide sequence ID" value="NC_008340.1"/>
</dbReference>
<keyword evidence="4 9" id="KW-1003">Cell membrane</keyword>
<keyword evidence="10" id="KW-0175">Coiled coil</keyword>
<feature type="coiled-coil region" evidence="10">
    <location>
        <begin position="222"/>
        <end position="271"/>
    </location>
</feature>
<evidence type="ECO:0000256" key="8">
    <source>
        <dbReference type="ARBA" id="ARBA00023136"/>
    </source>
</evidence>
<dbReference type="AlphaFoldDB" id="Q0A6M9"/>
<evidence type="ECO:0000256" key="9">
    <source>
        <dbReference type="RuleBase" id="RU365093"/>
    </source>
</evidence>
<dbReference type="GO" id="GO:0009306">
    <property type="term" value="P:protein secretion"/>
    <property type="evidence" value="ECO:0007669"/>
    <property type="project" value="InterPro"/>
</dbReference>
<accession>Q0A6M9</accession>
<keyword evidence="8 9" id="KW-0472">Membrane</keyword>
<evidence type="ECO:0000256" key="6">
    <source>
        <dbReference type="ARBA" id="ARBA00022692"/>
    </source>
</evidence>
<reference evidence="14" key="1">
    <citation type="submission" date="2006-08" db="EMBL/GenBank/DDBJ databases">
        <title>Complete sequence of Alkalilimnicola ehrilichei MLHE-1.</title>
        <authorList>
            <person name="Copeland A."/>
            <person name="Lucas S."/>
            <person name="Lapidus A."/>
            <person name="Barry K."/>
            <person name="Detter J.C."/>
            <person name="Glavina del Rio T."/>
            <person name="Hammon N."/>
            <person name="Israni S."/>
            <person name="Dalin E."/>
            <person name="Tice H."/>
            <person name="Pitluck S."/>
            <person name="Sims D."/>
            <person name="Brettin T."/>
            <person name="Bruce D."/>
            <person name="Han C."/>
            <person name="Tapia R."/>
            <person name="Gilna P."/>
            <person name="Schmutz J."/>
            <person name="Larimer F."/>
            <person name="Land M."/>
            <person name="Hauser L."/>
            <person name="Kyrpides N."/>
            <person name="Mikhailova N."/>
            <person name="Oremland R.S."/>
            <person name="Hoeft S.E."/>
            <person name="Switzer-Blum J."/>
            <person name="Kulp T."/>
            <person name="King G."/>
            <person name="Tabita R."/>
            <person name="Witte B."/>
            <person name="Santini J.M."/>
            <person name="Basu P."/>
            <person name="Hollibaugh J.T."/>
            <person name="Xie G."/>
            <person name="Stolz J.F."/>
            <person name="Richardson P."/>
        </authorList>
    </citation>
    <scope>NUCLEOTIDE SEQUENCE [LARGE SCALE GENOMIC DNA]</scope>
    <source>
        <strain evidence="14">ATCC BAA-1101 / DSM 17681 / MLHE-1</strain>
    </source>
</reference>
<dbReference type="Gene3D" id="2.40.50.100">
    <property type="match status" value="1"/>
</dbReference>
<dbReference type="Proteomes" id="UP000001962">
    <property type="component" value="Chromosome"/>
</dbReference>
<evidence type="ECO:0000259" key="11">
    <source>
        <dbReference type="Pfam" id="PF25994"/>
    </source>
</evidence>
<evidence type="ECO:0000256" key="4">
    <source>
        <dbReference type="ARBA" id="ARBA00022475"/>
    </source>
</evidence>
<dbReference type="GO" id="GO:0005886">
    <property type="term" value="C:plasma membrane"/>
    <property type="evidence" value="ECO:0007669"/>
    <property type="project" value="UniProtKB-SubCell"/>
</dbReference>
<dbReference type="eggNOG" id="COG0845">
    <property type="taxonomic scope" value="Bacteria"/>
</dbReference>
<organism evidence="13 14">
    <name type="scientific">Alkalilimnicola ehrlichii (strain ATCC BAA-1101 / DSM 17681 / MLHE-1)</name>
    <dbReference type="NCBI Taxonomy" id="187272"/>
    <lineage>
        <taxon>Bacteria</taxon>
        <taxon>Pseudomonadati</taxon>
        <taxon>Pseudomonadota</taxon>
        <taxon>Gammaproteobacteria</taxon>
        <taxon>Chromatiales</taxon>
        <taxon>Ectothiorhodospiraceae</taxon>
        <taxon>Alkalilimnicola</taxon>
    </lineage>
</organism>
<dbReference type="HOGENOM" id="CLU_023976_8_0_6"/>
<comment type="similarity">
    <text evidence="2 9">Belongs to the membrane fusion protein (MFP) (TC 8.A.1) family.</text>
</comment>
<evidence type="ECO:0000256" key="10">
    <source>
        <dbReference type="SAM" id="Coils"/>
    </source>
</evidence>
<keyword evidence="5 9" id="KW-0997">Cell inner membrane</keyword>
<gene>
    <name evidence="13" type="ordered locus">Mlg_2166</name>
</gene>
<comment type="subcellular location">
    <subcellularLocation>
        <location evidence="1 9">Cell inner membrane</location>
        <topology evidence="1 9">Single-pass membrane protein</topology>
    </subcellularLocation>
</comment>
<dbReference type="Pfam" id="PF26002">
    <property type="entry name" value="Beta-barrel_AprE"/>
    <property type="match status" value="1"/>
</dbReference>
<proteinExistence type="inferred from homology"/>
<dbReference type="EMBL" id="CP000453">
    <property type="protein sequence ID" value="ABI57508.1"/>
    <property type="molecule type" value="Genomic_DNA"/>
</dbReference>
<dbReference type="InterPro" id="IPR006144">
    <property type="entry name" value="Secretion_HlyD_CS"/>
</dbReference>
<dbReference type="Pfam" id="PF25994">
    <property type="entry name" value="HH_AprE"/>
    <property type="match status" value="1"/>
</dbReference>
<name>Q0A6M9_ALKEH</name>
<evidence type="ECO:0000256" key="1">
    <source>
        <dbReference type="ARBA" id="ARBA00004377"/>
    </source>
</evidence>
<feature type="transmembrane region" description="Helical" evidence="9">
    <location>
        <begin position="57"/>
        <end position="74"/>
    </location>
</feature>
<evidence type="ECO:0000256" key="5">
    <source>
        <dbReference type="ARBA" id="ARBA00022519"/>
    </source>
</evidence>
<keyword evidence="14" id="KW-1185">Reference proteome</keyword>
<dbReference type="InterPro" id="IPR010129">
    <property type="entry name" value="T1SS_HlyD"/>
</dbReference>
<protein>
    <recommendedName>
        <fullName evidence="9">Membrane fusion protein (MFP) family protein</fullName>
    </recommendedName>
</protein>
<dbReference type="InterPro" id="IPR058982">
    <property type="entry name" value="Beta-barrel_AprE"/>
</dbReference>
<evidence type="ECO:0000259" key="12">
    <source>
        <dbReference type="Pfam" id="PF26002"/>
    </source>
</evidence>
<dbReference type="PROSITE" id="PS00543">
    <property type="entry name" value="HLYD_FAMILY"/>
    <property type="match status" value="1"/>
</dbReference>
<dbReference type="SUPFAM" id="SSF111369">
    <property type="entry name" value="HlyD-like secretion proteins"/>
    <property type="match status" value="1"/>
</dbReference>
<keyword evidence="6 9" id="KW-0812">Transmembrane</keyword>
<dbReference type="Gene3D" id="2.40.30.170">
    <property type="match status" value="1"/>
</dbReference>
<dbReference type="PRINTS" id="PR01490">
    <property type="entry name" value="RTXTOXIND"/>
</dbReference>
<dbReference type="InterPro" id="IPR058781">
    <property type="entry name" value="HH_AprE-like"/>
</dbReference>
<keyword evidence="3 9" id="KW-0813">Transport</keyword>
<evidence type="ECO:0000256" key="7">
    <source>
        <dbReference type="ARBA" id="ARBA00022989"/>
    </source>
</evidence>